<sequence length="42" mass="4603">MQAQSNDVGQIVRYKKKAGNVSAASSKFINKTLTKVRHLIDG</sequence>
<accession>C6VW42</accession>
<organism evidence="1 2">
    <name type="scientific">Dyadobacter fermentans (strain ATCC 700827 / DSM 18053 / CIP 107007 / KCTC 52180 / NS114)</name>
    <dbReference type="NCBI Taxonomy" id="471854"/>
    <lineage>
        <taxon>Bacteria</taxon>
        <taxon>Pseudomonadati</taxon>
        <taxon>Bacteroidota</taxon>
        <taxon>Cytophagia</taxon>
        <taxon>Cytophagales</taxon>
        <taxon>Spirosomataceae</taxon>
        <taxon>Dyadobacter</taxon>
    </lineage>
</organism>
<evidence type="ECO:0000313" key="2">
    <source>
        <dbReference type="Proteomes" id="UP000002011"/>
    </source>
</evidence>
<dbReference type="HOGENOM" id="CLU_3250631_0_0_10"/>
<gene>
    <name evidence="1" type="ordered locus">Dfer_1949</name>
</gene>
<reference evidence="1 2" key="1">
    <citation type="journal article" date="2009" name="Stand. Genomic Sci.">
        <title>Complete genome sequence of Dyadobacter fermentans type strain (NS114).</title>
        <authorList>
            <person name="Lang E."/>
            <person name="Lapidus A."/>
            <person name="Chertkov O."/>
            <person name="Brettin T."/>
            <person name="Detter J.C."/>
            <person name="Han C."/>
            <person name="Copeland A."/>
            <person name="Glavina Del Rio T."/>
            <person name="Nolan M."/>
            <person name="Chen F."/>
            <person name="Lucas S."/>
            <person name="Tice H."/>
            <person name="Cheng J.F."/>
            <person name="Land M."/>
            <person name="Hauser L."/>
            <person name="Chang Y.J."/>
            <person name="Jeffries C.D."/>
            <person name="Kopitz M."/>
            <person name="Bruce D."/>
            <person name="Goodwin L."/>
            <person name="Pitluck S."/>
            <person name="Ovchinnikova G."/>
            <person name="Pati A."/>
            <person name="Ivanova N."/>
            <person name="Mavrommatis K."/>
            <person name="Chen A."/>
            <person name="Palaniappan K."/>
            <person name="Chain P."/>
            <person name="Bristow J."/>
            <person name="Eisen J.A."/>
            <person name="Markowitz V."/>
            <person name="Hugenholtz P."/>
            <person name="Goker M."/>
            <person name="Rohde M."/>
            <person name="Kyrpides N.C."/>
            <person name="Klenk H.P."/>
        </authorList>
    </citation>
    <scope>NUCLEOTIDE SEQUENCE [LARGE SCALE GENOMIC DNA]</scope>
    <source>
        <strain evidence="2">ATCC 700827 / DSM 18053 / CIP 107007 / KCTC 52180 / NS114</strain>
    </source>
</reference>
<dbReference type="Proteomes" id="UP000002011">
    <property type="component" value="Chromosome"/>
</dbReference>
<evidence type="ECO:0000313" key="1">
    <source>
        <dbReference type="EMBL" id="ACT93174.1"/>
    </source>
</evidence>
<dbReference type="EMBL" id="CP001619">
    <property type="protein sequence ID" value="ACT93174.1"/>
    <property type="molecule type" value="Genomic_DNA"/>
</dbReference>
<name>C6VW42_DYAFD</name>
<keyword evidence="2" id="KW-1185">Reference proteome</keyword>
<proteinExistence type="predicted"/>
<dbReference type="AlphaFoldDB" id="C6VW42"/>
<dbReference type="KEGG" id="dfe:Dfer_1949"/>
<protein>
    <submittedName>
        <fullName evidence="1">Uncharacterized protein</fullName>
    </submittedName>
</protein>